<sequence>MVIFVQNNYRRAIKVNDNGIKLAKHTISQGQSSEVATEILPNIQKQAFIPHDMRLNFGRNRHRGPVKVWVPVLDSCQHNIEGAEVDTNQQANHCWSEIHIINRNQVPVFVWILGEKFVKNWSPVSLLWLVKVVCQVNRLQRSPTKSELEQIACVSNTWRENKLVV</sequence>
<organism evidence="1 2">
    <name type="scientific">Pseudo-nitzschia multistriata</name>
    <dbReference type="NCBI Taxonomy" id="183589"/>
    <lineage>
        <taxon>Eukaryota</taxon>
        <taxon>Sar</taxon>
        <taxon>Stramenopiles</taxon>
        <taxon>Ochrophyta</taxon>
        <taxon>Bacillariophyta</taxon>
        <taxon>Bacillariophyceae</taxon>
        <taxon>Bacillariophycidae</taxon>
        <taxon>Bacillariales</taxon>
        <taxon>Bacillariaceae</taxon>
        <taxon>Pseudo-nitzschia</taxon>
    </lineage>
</organism>
<dbReference type="Proteomes" id="UP000291116">
    <property type="component" value="Unassembled WGS sequence"/>
</dbReference>
<name>A0A448ZCW2_9STRA</name>
<gene>
    <name evidence="1" type="ORF">PSNMU_V1.4_AUG-EV-PASAV3_0067420</name>
</gene>
<dbReference type="EMBL" id="CAACVS010000242">
    <property type="protein sequence ID" value="VEU39876.1"/>
    <property type="molecule type" value="Genomic_DNA"/>
</dbReference>
<protein>
    <submittedName>
        <fullName evidence="1">Uncharacterized protein</fullName>
    </submittedName>
</protein>
<proteinExistence type="predicted"/>
<evidence type="ECO:0000313" key="2">
    <source>
        <dbReference type="Proteomes" id="UP000291116"/>
    </source>
</evidence>
<dbReference type="AlphaFoldDB" id="A0A448ZCW2"/>
<keyword evidence="2" id="KW-1185">Reference proteome</keyword>
<reference evidence="1 2" key="1">
    <citation type="submission" date="2019-01" db="EMBL/GenBank/DDBJ databases">
        <authorList>
            <person name="Ferrante I. M."/>
        </authorList>
    </citation>
    <scope>NUCLEOTIDE SEQUENCE [LARGE SCALE GENOMIC DNA]</scope>
    <source>
        <strain evidence="1 2">B856</strain>
    </source>
</reference>
<accession>A0A448ZCW2</accession>
<evidence type="ECO:0000313" key="1">
    <source>
        <dbReference type="EMBL" id="VEU39876.1"/>
    </source>
</evidence>